<dbReference type="EMBL" id="FOIF01000028">
    <property type="protein sequence ID" value="SES98680.1"/>
    <property type="molecule type" value="Genomic_DNA"/>
</dbReference>
<dbReference type="EMBL" id="FOIF01000083">
    <property type="protein sequence ID" value="SET20979.1"/>
    <property type="molecule type" value="Genomic_DNA"/>
</dbReference>
<protein>
    <submittedName>
        <fullName evidence="6">Uncharacterized protein</fullName>
    </submittedName>
</protein>
<dbReference type="Proteomes" id="UP000243819">
    <property type="component" value="Unassembled WGS sequence"/>
</dbReference>
<dbReference type="AlphaFoldDB" id="A0A1I0CP32"/>
<dbReference type="EMBL" id="FOIF01000005">
    <property type="protein sequence ID" value="SES72376.1"/>
    <property type="molecule type" value="Genomic_DNA"/>
</dbReference>
<dbReference type="EMBL" id="FOIF01000024">
    <property type="protein sequence ID" value="SES95273.1"/>
    <property type="molecule type" value="Genomic_DNA"/>
</dbReference>
<evidence type="ECO:0000313" key="2">
    <source>
        <dbReference type="EMBL" id="SES95273.1"/>
    </source>
</evidence>
<dbReference type="RefSeq" id="WP_207648380.1">
    <property type="nucleotide sequence ID" value="NZ_FOIF01000005.1"/>
</dbReference>
<evidence type="ECO:0000313" key="4">
    <source>
        <dbReference type="EMBL" id="SET09659.1"/>
    </source>
</evidence>
<reference evidence="6" key="2">
    <citation type="submission" date="2016-10" db="EMBL/GenBank/DDBJ databases">
        <authorList>
            <person name="de Groot N.N."/>
        </authorList>
    </citation>
    <scope>NUCLEOTIDE SEQUENCE [LARGE SCALE GENOMIC DNA]</scope>
    <source>
        <strain evidence="6">DSM 13577</strain>
    </source>
</reference>
<reference evidence="7" key="1">
    <citation type="submission" date="2016-10" db="EMBL/GenBank/DDBJ databases">
        <authorList>
            <person name="Varghese N."/>
            <person name="Submissions S."/>
        </authorList>
    </citation>
    <scope>NUCLEOTIDE SEQUENCE [LARGE SCALE GENOMIC DNA]</scope>
    <source>
        <strain evidence="7">DSM 13577</strain>
    </source>
</reference>
<evidence type="ECO:0000313" key="1">
    <source>
        <dbReference type="EMBL" id="SES72376.1"/>
    </source>
</evidence>
<gene>
    <name evidence="1" type="ORF">SAMN03080614_10051</name>
    <name evidence="2" type="ORF">SAMN03080614_10241</name>
    <name evidence="3" type="ORF">SAMN03080614_10281</name>
    <name evidence="4" type="ORF">SAMN03080614_104716</name>
    <name evidence="5" type="ORF">SAMN03080614_10761</name>
    <name evidence="6" type="ORF">SAMN03080614_10836</name>
</gene>
<evidence type="ECO:0000313" key="3">
    <source>
        <dbReference type="EMBL" id="SES98680.1"/>
    </source>
</evidence>
<accession>A0A1I0CP32</accession>
<proteinExistence type="predicted"/>
<organism evidence="6 7">
    <name type="scientific">Anaerobranca gottschalkii DSM 13577</name>
    <dbReference type="NCBI Taxonomy" id="1120990"/>
    <lineage>
        <taxon>Bacteria</taxon>
        <taxon>Bacillati</taxon>
        <taxon>Bacillota</taxon>
        <taxon>Clostridia</taxon>
        <taxon>Eubacteriales</taxon>
        <taxon>Proteinivoracaceae</taxon>
        <taxon>Anaerobranca</taxon>
    </lineage>
</organism>
<dbReference type="EMBL" id="FOIF01000076">
    <property type="protein sequence ID" value="SET19359.1"/>
    <property type="molecule type" value="Genomic_DNA"/>
</dbReference>
<keyword evidence="7" id="KW-1185">Reference proteome</keyword>
<name>A0A1I0CP32_9FIRM</name>
<evidence type="ECO:0000313" key="5">
    <source>
        <dbReference type="EMBL" id="SET19359.1"/>
    </source>
</evidence>
<sequence length="81" mass="9309">MSKKKKGNKKKSPQKVNLKNFIEYVCLGCKIVEKVPKEVVEYFDMMDDGDTSIPPRFSCESCGAEMYPKDYIGVHGEHYKI</sequence>
<evidence type="ECO:0000313" key="7">
    <source>
        <dbReference type="Proteomes" id="UP000243819"/>
    </source>
</evidence>
<dbReference type="EMBL" id="FOIF01000047">
    <property type="protein sequence ID" value="SET09659.1"/>
    <property type="molecule type" value="Genomic_DNA"/>
</dbReference>
<evidence type="ECO:0000313" key="6">
    <source>
        <dbReference type="EMBL" id="SET20979.1"/>
    </source>
</evidence>